<keyword evidence="3" id="KW-1185">Reference proteome</keyword>
<keyword evidence="1" id="KW-0732">Signal</keyword>
<dbReference type="STRING" id="156994.SAMN04488028_103163"/>
<evidence type="ECO:0000313" key="3">
    <source>
        <dbReference type="Proteomes" id="UP000184474"/>
    </source>
</evidence>
<feature type="signal peptide" evidence="1">
    <location>
        <begin position="1"/>
        <end position="25"/>
    </location>
</feature>
<proteinExistence type="predicted"/>
<reference evidence="3" key="1">
    <citation type="submission" date="2016-11" db="EMBL/GenBank/DDBJ databases">
        <authorList>
            <person name="Varghese N."/>
            <person name="Submissions S."/>
        </authorList>
    </citation>
    <scope>NUCLEOTIDE SEQUENCE [LARGE SCALE GENOMIC DNA]</scope>
    <source>
        <strain evidence="3">DSM 26134</strain>
    </source>
</reference>
<gene>
    <name evidence="2" type="ORF">SAMN04488028_103163</name>
</gene>
<sequence length="75" mass="8749">MPLFKTIHQVSAIVFALITTTTSYAQTNDVVWVPRVDLNESMPQSVRYFESKTDLLYENGVNEKFNVFLRDSRFE</sequence>
<evidence type="ECO:0000313" key="2">
    <source>
        <dbReference type="EMBL" id="SHK14973.1"/>
    </source>
</evidence>
<protein>
    <submittedName>
        <fullName evidence="2">Uncharacterized protein</fullName>
    </submittedName>
</protein>
<feature type="chain" id="PRO_5012070643" evidence="1">
    <location>
        <begin position="26"/>
        <end position="75"/>
    </location>
</feature>
<dbReference type="AlphaFoldDB" id="A0A1M6Q4C9"/>
<organism evidence="2 3">
    <name type="scientific">Reichenbachiella agariperforans</name>
    <dbReference type="NCBI Taxonomy" id="156994"/>
    <lineage>
        <taxon>Bacteria</taxon>
        <taxon>Pseudomonadati</taxon>
        <taxon>Bacteroidota</taxon>
        <taxon>Cytophagia</taxon>
        <taxon>Cytophagales</taxon>
        <taxon>Reichenbachiellaceae</taxon>
        <taxon>Reichenbachiella</taxon>
    </lineage>
</organism>
<dbReference type="Proteomes" id="UP000184474">
    <property type="component" value="Unassembled WGS sequence"/>
</dbReference>
<dbReference type="RefSeq" id="WP_073122142.1">
    <property type="nucleotide sequence ID" value="NZ_FRAA01000003.1"/>
</dbReference>
<accession>A0A1M6Q4C9</accession>
<name>A0A1M6Q4C9_REIAG</name>
<evidence type="ECO:0000256" key="1">
    <source>
        <dbReference type="SAM" id="SignalP"/>
    </source>
</evidence>
<dbReference type="EMBL" id="FRAA01000003">
    <property type="protein sequence ID" value="SHK14973.1"/>
    <property type="molecule type" value="Genomic_DNA"/>
</dbReference>